<dbReference type="SUPFAM" id="SSF69118">
    <property type="entry name" value="AhpD-like"/>
    <property type="match status" value="1"/>
</dbReference>
<accession>A0A317PUQ2</accession>
<proteinExistence type="predicted"/>
<name>A0A317PUQ2_9ENTR</name>
<dbReference type="AlphaFoldDB" id="A0A317PUQ2"/>
<dbReference type="InterPro" id="IPR003779">
    <property type="entry name" value="CMD-like"/>
</dbReference>
<gene>
    <name evidence="2" type="ORF">DES37_11545</name>
</gene>
<dbReference type="Pfam" id="PF02627">
    <property type="entry name" value="CMD"/>
    <property type="match status" value="2"/>
</dbReference>
<sequence length="232" mass="25249">MTDKTQQAVAEVAPAMAAYSDKFIQDLWNRPALSHRDRSLVTLAALISRKDTAELPHYLNVALDSGVTPTEISETITHLAFYAGWPNASSAAVVTRDVFQQRHIDTSSLPGADVAFLPLDEVTENKRATMVEANFGKVSPGVVQYTTDALFRNLWLRPGLAPRDRSLVTVSALVTAGQVAQVPYHLNKAMDNGLTETQASEVLTQLAFVAGWPNIFSALPVFKDVFASRHAA</sequence>
<dbReference type="InterPro" id="IPR029032">
    <property type="entry name" value="AhpD-like"/>
</dbReference>
<dbReference type="Proteomes" id="UP000246744">
    <property type="component" value="Unassembled WGS sequence"/>
</dbReference>
<dbReference type="Gene3D" id="1.20.1290.10">
    <property type="entry name" value="AhpD-like"/>
    <property type="match status" value="1"/>
</dbReference>
<dbReference type="InterPro" id="IPR052512">
    <property type="entry name" value="4CMD/NDH-1_regulator"/>
</dbReference>
<evidence type="ECO:0000313" key="2">
    <source>
        <dbReference type="EMBL" id="PWW04657.1"/>
    </source>
</evidence>
<comment type="caution">
    <text evidence="2">The sequence shown here is derived from an EMBL/GenBank/DDBJ whole genome shotgun (WGS) entry which is preliminary data.</text>
</comment>
<evidence type="ECO:0000313" key="3">
    <source>
        <dbReference type="Proteomes" id="UP000246744"/>
    </source>
</evidence>
<feature type="domain" description="Carboxymuconolactone decarboxylase-like" evidence="1">
    <location>
        <begin position="140"/>
        <end position="223"/>
    </location>
</feature>
<dbReference type="GO" id="GO:0051920">
    <property type="term" value="F:peroxiredoxin activity"/>
    <property type="evidence" value="ECO:0007669"/>
    <property type="project" value="InterPro"/>
</dbReference>
<evidence type="ECO:0000259" key="1">
    <source>
        <dbReference type="Pfam" id="PF02627"/>
    </source>
</evidence>
<protein>
    <submittedName>
        <fullName evidence="2">4-carboxymuconolactone decarboxylase</fullName>
    </submittedName>
</protein>
<dbReference type="EMBL" id="QGTS01000015">
    <property type="protein sequence ID" value="PWW04657.1"/>
    <property type="molecule type" value="Genomic_DNA"/>
</dbReference>
<dbReference type="PANTHER" id="PTHR33570">
    <property type="entry name" value="4-CARBOXYMUCONOLACTONE DECARBOXYLASE FAMILY PROTEIN"/>
    <property type="match status" value="1"/>
</dbReference>
<dbReference type="PANTHER" id="PTHR33570:SF9">
    <property type="entry name" value="BLL4600 PROTEIN"/>
    <property type="match status" value="1"/>
</dbReference>
<reference evidence="2 3" key="1">
    <citation type="submission" date="2018-05" db="EMBL/GenBank/DDBJ databases">
        <title>Genomic Encyclopedia of Type Strains, Phase IV (KMG-IV): sequencing the most valuable type-strain genomes for metagenomic binning, comparative biology and taxonomic classification.</title>
        <authorList>
            <person name="Goeker M."/>
        </authorList>
    </citation>
    <scope>NUCLEOTIDE SEQUENCE [LARGE SCALE GENOMIC DNA]</scope>
    <source>
        <strain evidence="2 3">DSM 19579</strain>
    </source>
</reference>
<organism evidence="2 3">
    <name type="scientific">Mangrovibacter plantisponsor</name>
    <dbReference type="NCBI Taxonomy" id="451513"/>
    <lineage>
        <taxon>Bacteria</taxon>
        <taxon>Pseudomonadati</taxon>
        <taxon>Pseudomonadota</taxon>
        <taxon>Gammaproteobacteria</taxon>
        <taxon>Enterobacterales</taxon>
        <taxon>Enterobacteriaceae</taxon>
        <taxon>Mangrovibacter</taxon>
    </lineage>
</organism>
<keyword evidence="3" id="KW-1185">Reference proteome</keyword>
<feature type="domain" description="Carboxymuconolactone decarboxylase-like" evidence="1">
    <location>
        <begin position="16"/>
        <end position="95"/>
    </location>
</feature>